<accession>A0A0A9EIZ1</accession>
<protein>
    <submittedName>
        <fullName evidence="1">Uncharacterized protein</fullName>
    </submittedName>
</protein>
<organism evidence="1">
    <name type="scientific">Arundo donax</name>
    <name type="common">Giant reed</name>
    <name type="synonym">Donax arundinaceus</name>
    <dbReference type="NCBI Taxonomy" id="35708"/>
    <lineage>
        <taxon>Eukaryota</taxon>
        <taxon>Viridiplantae</taxon>
        <taxon>Streptophyta</taxon>
        <taxon>Embryophyta</taxon>
        <taxon>Tracheophyta</taxon>
        <taxon>Spermatophyta</taxon>
        <taxon>Magnoliopsida</taxon>
        <taxon>Liliopsida</taxon>
        <taxon>Poales</taxon>
        <taxon>Poaceae</taxon>
        <taxon>PACMAD clade</taxon>
        <taxon>Arundinoideae</taxon>
        <taxon>Arundineae</taxon>
        <taxon>Arundo</taxon>
    </lineage>
</organism>
<dbReference type="AlphaFoldDB" id="A0A0A9EIZ1"/>
<reference evidence="1" key="2">
    <citation type="journal article" date="2015" name="Data Brief">
        <title>Shoot transcriptome of the giant reed, Arundo donax.</title>
        <authorList>
            <person name="Barrero R.A."/>
            <person name="Guerrero F.D."/>
            <person name="Moolhuijzen P."/>
            <person name="Goolsby J.A."/>
            <person name="Tidwell J."/>
            <person name="Bellgard S.E."/>
            <person name="Bellgard M.I."/>
        </authorList>
    </citation>
    <scope>NUCLEOTIDE SEQUENCE</scope>
    <source>
        <tissue evidence="1">Shoot tissue taken approximately 20 cm above the soil surface</tissue>
    </source>
</reference>
<reference evidence="1" key="1">
    <citation type="submission" date="2014-09" db="EMBL/GenBank/DDBJ databases">
        <authorList>
            <person name="Magalhaes I.L.F."/>
            <person name="Oliveira U."/>
            <person name="Santos F.R."/>
            <person name="Vidigal T.H.D.A."/>
            <person name="Brescovit A.D."/>
            <person name="Santos A.J."/>
        </authorList>
    </citation>
    <scope>NUCLEOTIDE SEQUENCE</scope>
    <source>
        <tissue evidence="1">Shoot tissue taken approximately 20 cm above the soil surface</tissue>
    </source>
</reference>
<evidence type="ECO:0000313" key="1">
    <source>
        <dbReference type="EMBL" id="JAD96012.1"/>
    </source>
</evidence>
<dbReference type="EMBL" id="GBRH01201883">
    <property type="protein sequence ID" value="JAD96012.1"/>
    <property type="molecule type" value="Transcribed_RNA"/>
</dbReference>
<proteinExistence type="predicted"/>
<sequence length="116" mass="12387">MSDNNPDATVTLVIVMRLGCTSSSSMVRNNSNPALHSSFSKCPAIIAFHEIQSVMAILSNTFRAATTSPHLAYIVMSAFKTSTSSPNPNRRTCACTSLPILQSGMPPQLRSTQGNV</sequence>
<name>A0A0A9EIZ1_ARUDO</name>